<dbReference type="PROSITE" id="PS50222">
    <property type="entry name" value="EF_HAND_2"/>
    <property type="match status" value="1"/>
</dbReference>
<feature type="transmembrane region" description="Helical" evidence="1">
    <location>
        <begin position="584"/>
        <end position="601"/>
    </location>
</feature>
<feature type="transmembrane region" description="Helical" evidence="1">
    <location>
        <begin position="450"/>
        <end position="470"/>
    </location>
</feature>
<accession>A0ABT6NNT3</accession>
<keyword evidence="2" id="KW-0732">Signal</keyword>
<evidence type="ECO:0000313" key="5">
    <source>
        <dbReference type="Proteomes" id="UP001160301"/>
    </source>
</evidence>
<protein>
    <recommendedName>
        <fullName evidence="3">EF-hand domain-containing protein</fullName>
    </recommendedName>
</protein>
<dbReference type="InterPro" id="IPR002048">
    <property type="entry name" value="EF_hand_dom"/>
</dbReference>
<evidence type="ECO:0000256" key="1">
    <source>
        <dbReference type="SAM" id="Phobius"/>
    </source>
</evidence>
<keyword evidence="1" id="KW-0812">Transmembrane</keyword>
<keyword evidence="1" id="KW-0472">Membrane</keyword>
<evidence type="ECO:0000256" key="2">
    <source>
        <dbReference type="SAM" id="SignalP"/>
    </source>
</evidence>
<name>A0ABT6NNT3_9BACT</name>
<proteinExistence type="predicted"/>
<organism evidence="4 5">
    <name type="scientific">Polyangium sorediatum</name>
    <dbReference type="NCBI Taxonomy" id="889274"/>
    <lineage>
        <taxon>Bacteria</taxon>
        <taxon>Pseudomonadati</taxon>
        <taxon>Myxococcota</taxon>
        <taxon>Polyangia</taxon>
        <taxon>Polyangiales</taxon>
        <taxon>Polyangiaceae</taxon>
        <taxon>Polyangium</taxon>
    </lineage>
</organism>
<feature type="signal peptide" evidence="2">
    <location>
        <begin position="1"/>
        <end position="19"/>
    </location>
</feature>
<dbReference type="InterPro" id="IPR018247">
    <property type="entry name" value="EF_Hand_1_Ca_BS"/>
</dbReference>
<feature type="domain" description="EF-hand" evidence="3">
    <location>
        <begin position="246"/>
        <end position="268"/>
    </location>
</feature>
<keyword evidence="1" id="KW-1133">Transmembrane helix</keyword>
<dbReference type="EMBL" id="JARZHI010000006">
    <property type="protein sequence ID" value="MDI1429845.1"/>
    <property type="molecule type" value="Genomic_DNA"/>
</dbReference>
<comment type="caution">
    <text evidence="4">The sequence shown here is derived from an EMBL/GenBank/DDBJ whole genome shotgun (WGS) entry which is preliminary data.</text>
</comment>
<dbReference type="Proteomes" id="UP001160301">
    <property type="component" value="Unassembled WGS sequence"/>
</dbReference>
<evidence type="ECO:0000313" key="4">
    <source>
        <dbReference type="EMBL" id="MDI1429845.1"/>
    </source>
</evidence>
<feature type="transmembrane region" description="Helical" evidence="1">
    <location>
        <begin position="482"/>
        <end position="503"/>
    </location>
</feature>
<feature type="transmembrane region" description="Helical" evidence="1">
    <location>
        <begin position="551"/>
        <end position="572"/>
    </location>
</feature>
<dbReference type="PROSITE" id="PS00018">
    <property type="entry name" value="EF_HAND_1"/>
    <property type="match status" value="1"/>
</dbReference>
<evidence type="ECO:0000259" key="3">
    <source>
        <dbReference type="PROSITE" id="PS50222"/>
    </source>
</evidence>
<sequence length="648" mass="69229">MNRSARVAHLAASSTLALALVAMPAREAAAAPARAVFALVVTNNRSAELGRPELRYADDDGAKYYEAFRMLAPEDNVHLLTELDTDSTRLFPVVQKKASPPTKAGVKAAAAQIARAAGEATRDGAEVDFYFIFAGHGDVDQGKGFLELRDGRFTSDEVEAMLKSIPSTRSHVILDSCNSFFVLNARKPGGQRLAVTAKAARSLSDRLPNVGVFLSTSAEAEVFEWSELQSGIFSHAVRSGMLGGADANGDGEVTYHELRAFVEVASEKVKNPLYRPHVFAQGPRGDGRTPLFPVQRASGARLELDAESPVRLTVRDENALPWIDVHKERGAAATLRIPASWVARATVEEREVSESGGRPLHRYTLDGAKVAEPIRLAALTPTEPPVEPRGPNEVLRMLFAAPFGPRALAAHARADSTESAEIYGVSRQDALRMDHILFETADFSRTYRQLTSGAMLTIGGFGVATTIGLLTTDLRNDPSGRVTIGASALSGALLLGGGIYGLLTLSEEEKLYRDFATSLRATSAAGLPSLIDRTEERLFKLAARARTGRLITGSAFTGVSLLCLGMFAKTQLEEPGNYTLSMEYGGLATISAAASAAFFLFPTPVERFASAWAADSGRLMLPPPTFSLTPVQSGKTITGAMLSVSGAF</sequence>
<keyword evidence="5" id="KW-1185">Reference proteome</keyword>
<dbReference type="Gene3D" id="3.40.50.1460">
    <property type="match status" value="1"/>
</dbReference>
<reference evidence="4 5" key="1">
    <citation type="submission" date="2023-04" db="EMBL/GenBank/DDBJ databases">
        <title>The genome sequence of Polyangium sorediatum DSM14670.</title>
        <authorList>
            <person name="Zhang X."/>
        </authorList>
    </citation>
    <scope>NUCLEOTIDE SEQUENCE [LARGE SCALE GENOMIC DNA]</scope>
    <source>
        <strain evidence="4 5">DSM 14670</strain>
    </source>
</reference>
<feature type="chain" id="PRO_5047256236" description="EF-hand domain-containing protein" evidence="2">
    <location>
        <begin position="20"/>
        <end position="648"/>
    </location>
</feature>
<gene>
    <name evidence="4" type="ORF">QHF89_10070</name>
</gene>
<dbReference type="RefSeq" id="WP_136965625.1">
    <property type="nucleotide sequence ID" value="NZ_JARZHI010000006.1"/>
</dbReference>